<proteinExistence type="predicted"/>
<sequence length="63" mass="7239">MLTPRQMLWHLGCPPLPNSVVVETYADEFVLRYGDRTAFIPRRASLDRNEIRAAIIILKGHYG</sequence>
<reference evidence="2" key="1">
    <citation type="submission" date="2019-10" db="EMBL/GenBank/DDBJ databases">
        <title>Lacipirellula parvula gen. nov., sp. nov., representing a lineage of planctomycetes widespread in freshwater anoxic habitats, and description of the family Lacipirellulaceae.</title>
        <authorList>
            <person name="Dedysh S.N."/>
            <person name="Kulichevskaya I.S."/>
            <person name="Beletsky A.V."/>
            <person name="Rakitin A.L."/>
            <person name="Mardanov A.V."/>
            <person name="Ivanova A.A."/>
            <person name="Saltykova V.X."/>
            <person name="Rijpstra W.I.C."/>
            <person name="Sinninghe Damste J.S."/>
            <person name="Ravin N.V."/>
        </authorList>
    </citation>
    <scope>NUCLEOTIDE SEQUENCE [LARGE SCALE GENOMIC DNA]</scope>
    <source>
        <strain evidence="2">PX69</strain>
    </source>
</reference>
<dbReference type="EMBL" id="AP021861">
    <property type="protein sequence ID" value="BBO34471.1"/>
    <property type="molecule type" value="Genomic_DNA"/>
</dbReference>
<evidence type="ECO:0000313" key="1">
    <source>
        <dbReference type="EMBL" id="BBO34471.1"/>
    </source>
</evidence>
<evidence type="ECO:0000313" key="2">
    <source>
        <dbReference type="Proteomes" id="UP000326837"/>
    </source>
</evidence>
<dbReference type="AlphaFoldDB" id="A0A5K7XHN8"/>
<dbReference type="KEGG" id="lpav:PLANPX_4083"/>
<dbReference type="Proteomes" id="UP000326837">
    <property type="component" value="Chromosome"/>
</dbReference>
<accession>A0A5K7XHN8</accession>
<gene>
    <name evidence="1" type="ORF">PLANPX_4083</name>
</gene>
<organism evidence="1 2">
    <name type="scientific">Lacipirellula parvula</name>
    <dbReference type="NCBI Taxonomy" id="2650471"/>
    <lineage>
        <taxon>Bacteria</taxon>
        <taxon>Pseudomonadati</taxon>
        <taxon>Planctomycetota</taxon>
        <taxon>Planctomycetia</taxon>
        <taxon>Pirellulales</taxon>
        <taxon>Lacipirellulaceae</taxon>
        <taxon>Lacipirellula</taxon>
    </lineage>
</organism>
<keyword evidence="2" id="KW-1185">Reference proteome</keyword>
<name>A0A5K7XHN8_9BACT</name>
<protein>
    <submittedName>
        <fullName evidence="1">Uncharacterized protein</fullName>
    </submittedName>
</protein>